<accession>A0AAV4VCK1</accession>
<proteinExistence type="predicted"/>
<gene>
    <name evidence="1" type="ORF">CDAR_458621</name>
</gene>
<dbReference type="Proteomes" id="UP001054837">
    <property type="component" value="Unassembled WGS sequence"/>
</dbReference>
<organism evidence="1 2">
    <name type="scientific">Caerostris darwini</name>
    <dbReference type="NCBI Taxonomy" id="1538125"/>
    <lineage>
        <taxon>Eukaryota</taxon>
        <taxon>Metazoa</taxon>
        <taxon>Ecdysozoa</taxon>
        <taxon>Arthropoda</taxon>
        <taxon>Chelicerata</taxon>
        <taxon>Arachnida</taxon>
        <taxon>Araneae</taxon>
        <taxon>Araneomorphae</taxon>
        <taxon>Entelegynae</taxon>
        <taxon>Araneoidea</taxon>
        <taxon>Araneidae</taxon>
        <taxon>Caerostris</taxon>
    </lineage>
</organism>
<evidence type="ECO:0000313" key="2">
    <source>
        <dbReference type="Proteomes" id="UP001054837"/>
    </source>
</evidence>
<comment type="caution">
    <text evidence="1">The sequence shown here is derived from an EMBL/GenBank/DDBJ whole genome shotgun (WGS) entry which is preliminary data.</text>
</comment>
<reference evidence="1 2" key="1">
    <citation type="submission" date="2021-06" db="EMBL/GenBank/DDBJ databases">
        <title>Caerostris darwini draft genome.</title>
        <authorList>
            <person name="Kono N."/>
            <person name="Arakawa K."/>
        </authorList>
    </citation>
    <scope>NUCLEOTIDE SEQUENCE [LARGE SCALE GENOMIC DNA]</scope>
</reference>
<name>A0AAV4VCK1_9ARAC</name>
<dbReference type="AlphaFoldDB" id="A0AAV4VCK1"/>
<dbReference type="EMBL" id="BPLQ01012778">
    <property type="protein sequence ID" value="GIY67793.1"/>
    <property type="molecule type" value="Genomic_DNA"/>
</dbReference>
<evidence type="ECO:0000313" key="1">
    <source>
        <dbReference type="EMBL" id="GIY67793.1"/>
    </source>
</evidence>
<protein>
    <submittedName>
        <fullName evidence="1">Uncharacterized protein</fullName>
    </submittedName>
</protein>
<keyword evidence="2" id="KW-1185">Reference proteome</keyword>
<sequence>MHEDLRRSHQCLEYITEEIENTISLASDVFYLIEQGVDAHTALEPETLTADECRAREPESKILINRLQEHRKVTENLMRMYEVTVRKVMNCNHPTLLSRMERDIKRKIRDLLYKVLCKEFLAYYYKIQLEFCQNMTNFKRRISE</sequence>